<reference evidence="1" key="1">
    <citation type="submission" date="2022-10" db="EMBL/GenBank/DDBJ databases">
        <authorList>
            <person name="Chen Y."/>
            <person name="Dougan E. K."/>
            <person name="Chan C."/>
            <person name="Rhodes N."/>
            <person name="Thang M."/>
        </authorList>
    </citation>
    <scope>NUCLEOTIDE SEQUENCE</scope>
</reference>
<dbReference type="Proteomes" id="UP001152797">
    <property type="component" value="Unassembled WGS sequence"/>
</dbReference>
<keyword evidence="3" id="KW-1185">Reference proteome</keyword>
<sequence length="67" mass="7366">MSSLHPADNLPFSWAPGQLVLVPLVPNRHSAVNQPVVLSTTAWLLKRAMSQMLRDILLEFDIMGSPG</sequence>
<dbReference type="EMBL" id="CAMXCT010001213">
    <property type="protein sequence ID" value="CAI3987885.1"/>
    <property type="molecule type" value="Genomic_DNA"/>
</dbReference>
<evidence type="ECO:0000313" key="2">
    <source>
        <dbReference type="EMBL" id="CAL1141260.1"/>
    </source>
</evidence>
<proteinExistence type="predicted"/>
<dbReference type="EMBL" id="CAMXCT030001213">
    <property type="protein sequence ID" value="CAL4775197.1"/>
    <property type="molecule type" value="Genomic_DNA"/>
</dbReference>
<evidence type="ECO:0000313" key="1">
    <source>
        <dbReference type="EMBL" id="CAI3987885.1"/>
    </source>
</evidence>
<dbReference type="AlphaFoldDB" id="A0A9P1CA74"/>
<feature type="non-terminal residue" evidence="1">
    <location>
        <position position="67"/>
    </location>
</feature>
<organism evidence="1">
    <name type="scientific">Cladocopium goreaui</name>
    <dbReference type="NCBI Taxonomy" id="2562237"/>
    <lineage>
        <taxon>Eukaryota</taxon>
        <taxon>Sar</taxon>
        <taxon>Alveolata</taxon>
        <taxon>Dinophyceae</taxon>
        <taxon>Suessiales</taxon>
        <taxon>Symbiodiniaceae</taxon>
        <taxon>Cladocopium</taxon>
    </lineage>
</organism>
<comment type="caution">
    <text evidence="1">The sequence shown here is derived from an EMBL/GenBank/DDBJ whole genome shotgun (WGS) entry which is preliminary data.</text>
</comment>
<evidence type="ECO:0000313" key="3">
    <source>
        <dbReference type="Proteomes" id="UP001152797"/>
    </source>
</evidence>
<accession>A0A9P1CA74</accession>
<dbReference type="EMBL" id="CAMXCT020001213">
    <property type="protein sequence ID" value="CAL1141260.1"/>
    <property type="molecule type" value="Genomic_DNA"/>
</dbReference>
<name>A0A9P1CA74_9DINO</name>
<gene>
    <name evidence="1" type="ORF">C1SCF055_LOCUS15123</name>
</gene>
<reference evidence="2" key="2">
    <citation type="submission" date="2024-04" db="EMBL/GenBank/DDBJ databases">
        <authorList>
            <person name="Chen Y."/>
            <person name="Shah S."/>
            <person name="Dougan E. K."/>
            <person name="Thang M."/>
            <person name="Chan C."/>
        </authorList>
    </citation>
    <scope>NUCLEOTIDE SEQUENCE [LARGE SCALE GENOMIC DNA]</scope>
</reference>
<protein>
    <submittedName>
        <fullName evidence="1">Uncharacterized protein</fullName>
    </submittedName>
</protein>